<dbReference type="GO" id="GO:0008289">
    <property type="term" value="F:lipid binding"/>
    <property type="evidence" value="ECO:0007669"/>
    <property type="project" value="InterPro"/>
</dbReference>
<keyword evidence="3" id="KW-1185">Reference proteome</keyword>
<dbReference type="PANTHER" id="PTHR13510">
    <property type="entry name" value="FYVE-FINGER-CONTAINING RAB5 EFFECTOR PROTEIN RABENOSYN-5-RELATED"/>
    <property type="match status" value="1"/>
</dbReference>
<evidence type="ECO:0000313" key="2">
    <source>
        <dbReference type="EMBL" id="KAF0723702.1"/>
    </source>
</evidence>
<evidence type="ECO:0000259" key="1">
    <source>
        <dbReference type="PROSITE" id="PS50848"/>
    </source>
</evidence>
<sequence>MAPPLSYAKTTALVRLARTNAVDLVRRTRLLHDPAHWQFVSMNGPISIFKSASSALSSWTFCASIQVAGTIDQASMCVREVPDSCLYTLATGTPTHPTQLMQVIWLVLPSFLGPLARPRDVCAVENQHEFQIDGKRGWLRVVKSVEIPIVCPSSPRYVRADLVQSGFVVTESKLPGFVQINYMVQLNPRGMLPPGLAALSVKRLCVYQLKAALLRLQSSQFLSPSYSHTSPVDCDGCFSLVDASRRRMCPHCYSQFASERKSSVVLDKVQVGVQNGAVQLGQLGSIQLMALATERATPWDLKLSDSTRAAGPLSRAAFDLEYVEQYSQNGK</sequence>
<dbReference type="EMBL" id="VJMJ01000297">
    <property type="protein sequence ID" value="KAF0723702.1"/>
    <property type="molecule type" value="Genomic_DNA"/>
</dbReference>
<dbReference type="AlphaFoldDB" id="A0A6G0W961"/>
<dbReference type="SUPFAM" id="SSF55961">
    <property type="entry name" value="Bet v1-like"/>
    <property type="match status" value="1"/>
</dbReference>
<dbReference type="VEuPathDB" id="FungiDB:AeMF1_014584"/>
<comment type="caution">
    <text evidence="2">The sequence shown here is derived from an EMBL/GenBank/DDBJ whole genome shotgun (WGS) entry which is preliminary data.</text>
</comment>
<dbReference type="PROSITE" id="PS50848">
    <property type="entry name" value="START"/>
    <property type="match status" value="1"/>
</dbReference>
<proteinExistence type="predicted"/>
<name>A0A6G0W961_9STRA</name>
<dbReference type="PANTHER" id="PTHR13510:SF44">
    <property type="entry name" value="RABENOSYN-5"/>
    <property type="match status" value="1"/>
</dbReference>
<dbReference type="Gene3D" id="3.30.530.20">
    <property type="match status" value="1"/>
</dbReference>
<dbReference type="InterPro" id="IPR052727">
    <property type="entry name" value="Rab4/Rab5_effector"/>
</dbReference>
<reference evidence="2 3" key="1">
    <citation type="submission" date="2019-07" db="EMBL/GenBank/DDBJ databases">
        <title>Genomics analysis of Aphanomyces spp. identifies a new class of oomycete effector associated with host adaptation.</title>
        <authorList>
            <person name="Gaulin E."/>
        </authorList>
    </citation>
    <scope>NUCLEOTIDE SEQUENCE [LARGE SCALE GENOMIC DNA]</scope>
    <source>
        <strain evidence="2 3">ATCC 201684</strain>
    </source>
</reference>
<gene>
    <name evidence="2" type="ORF">Ae201684_017477</name>
</gene>
<dbReference type="InterPro" id="IPR002913">
    <property type="entry name" value="START_lipid-bd_dom"/>
</dbReference>
<organism evidence="2 3">
    <name type="scientific">Aphanomyces euteiches</name>
    <dbReference type="NCBI Taxonomy" id="100861"/>
    <lineage>
        <taxon>Eukaryota</taxon>
        <taxon>Sar</taxon>
        <taxon>Stramenopiles</taxon>
        <taxon>Oomycota</taxon>
        <taxon>Saprolegniomycetes</taxon>
        <taxon>Saprolegniales</taxon>
        <taxon>Verrucalvaceae</taxon>
        <taxon>Aphanomyces</taxon>
    </lineage>
</organism>
<dbReference type="InterPro" id="IPR023393">
    <property type="entry name" value="START-like_dom_sf"/>
</dbReference>
<dbReference type="Proteomes" id="UP000481153">
    <property type="component" value="Unassembled WGS sequence"/>
</dbReference>
<feature type="domain" description="START" evidence="1">
    <location>
        <begin position="48"/>
        <end position="204"/>
    </location>
</feature>
<evidence type="ECO:0000313" key="3">
    <source>
        <dbReference type="Proteomes" id="UP000481153"/>
    </source>
</evidence>
<accession>A0A6G0W961</accession>
<protein>
    <recommendedName>
        <fullName evidence="1">START domain-containing protein</fullName>
    </recommendedName>
</protein>